<protein>
    <submittedName>
        <fullName evidence="3">Pilus assembly protein CpaD</fullName>
    </submittedName>
</protein>
<dbReference type="InterPro" id="IPR019027">
    <property type="entry name" value="Pilus_biogenesis_CpaD-related"/>
</dbReference>
<dbReference type="Proteomes" id="UP000438991">
    <property type="component" value="Unassembled WGS sequence"/>
</dbReference>
<evidence type="ECO:0000256" key="1">
    <source>
        <dbReference type="SAM" id="MobiDB-lite"/>
    </source>
</evidence>
<comment type="caution">
    <text evidence="3">The sequence shown here is derived from an EMBL/GenBank/DDBJ whole genome shotgun (WGS) entry which is preliminary data.</text>
</comment>
<dbReference type="InterPro" id="IPR013361">
    <property type="entry name" value="Pilus_CpaD"/>
</dbReference>
<dbReference type="RefSeq" id="WP_111384903.1">
    <property type="nucleotide sequence ID" value="NZ_NPEW01000063.1"/>
</dbReference>
<evidence type="ECO:0000313" key="3">
    <source>
        <dbReference type="EMBL" id="MTW16891.1"/>
    </source>
</evidence>
<name>A0A327K6T0_9BRAD</name>
<dbReference type="Pfam" id="PF09476">
    <property type="entry name" value="Pilus_CpaD"/>
    <property type="match status" value="1"/>
</dbReference>
<feature type="region of interest" description="Disordered" evidence="1">
    <location>
        <begin position="204"/>
        <end position="250"/>
    </location>
</feature>
<sequence length="250" mass="27166">MTRADPITPPRRRPRAVLLHRLAVLLMAGFVGACTTTAREQTGSVPSDYRLRHPITVQEGDQAMELFIGTNRGGLNPNQRAQVLSFARSWQREATGGIVIELPAGTPNERAAADALPEVQALLHAGGLPPNAIAVQPYRPRLATQLATLRVRYPRMVASAGPCGLWPDDLGPNYANPEYMANRPYHNLGCATQRNLAAMVDDPHDLVQPRGSTPIPSARRSVVLDKYQKGQPTGGEYPKEDKGKISDLGK</sequence>
<evidence type="ECO:0000256" key="2">
    <source>
        <dbReference type="SAM" id="SignalP"/>
    </source>
</evidence>
<dbReference type="NCBIfam" id="TIGR02522">
    <property type="entry name" value="pilus_cpaD"/>
    <property type="match status" value="1"/>
</dbReference>
<feature type="compositionally biased region" description="Basic and acidic residues" evidence="1">
    <location>
        <begin position="237"/>
        <end position="250"/>
    </location>
</feature>
<reference evidence="3 4" key="1">
    <citation type="submission" date="2019-11" db="EMBL/GenBank/DDBJ databases">
        <title>Whole-genome sequence of Rhodoplanes serenus DSM 18633, type strain.</title>
        <authorList>
            <person name="Kyndt J.A."/>
            <person name="Meyer T.E."/>
        </authorList>
    </citation>
    <scope>NUCLEOTIDE SEQUENCE [LARGE SCALE GENOMIC DNA]</scope>
    <source>
        <strain evidence="3 4">DSM 18633</strain>
    </source>
</reference>
<gene>
    <name evidence="3" type="ORF">GJ689_11815</name>
</gene>
<dbReference type="PROSITE" id="PS51257">
    <property type="entry name" value="PROKAR_LIPOPROTEIN"/>
    <property type="match status" value="1"/>
</dbReference>
<dbReference type="EMBL" id="WNKV01000008">
    <property type="protein sequence ID" value="MTW16891.1"/>
    <property type="molecule type" value="Genomic_DNA"/>
</dbReference>
<accession>A0A327K6T0</accession>
<evidence type="ECO:0000313" key="4">
    <source>
        <dbReference type="Proteomes" id="UP000438991"/>
    </source>
</evidence>
<feature type="signal peptide" evidence="2">
    <location>
        <begin position="1"/>
        <end position="33"/>
    </location>
</feature>
<keyword evidence="2" id="KW-0732">Signal</keyword>
<feature type="chain" id="PRO_5041071572" evidence="2">
    <location>
        <begin position="34"/>
        <end position="250"/>
    </location>
</feature>
<organism evidence="3 4">
    <name type="scientific">Rhodoplanes serenus</name>
    <dbReference type="NCBI Taxonomy" id="200615"/>
    <lineage>
        <taxon>Bacteria</taxon>
        <taxon>Pseudomonadati</taxon>
        <taxon>Pseudomonadota</taxon>
        <taxon>Alphaproteobacteria</taxon>
        <taxon>Hyphomicrobiales</taxon>
        <taxon>Nitrobacteraceae</taxon>
        <taxon>Rhodoplanes</taxon>
    </lineage>
</organism>
<dbReference type="AlphaFoldDB" id="A0A327K6T0"/>
<proteinExistence type="predicted"/>